<evidence type="ECO:0000256" key="4">
    <source>
        <dbReference type="ARBA" id="ARBA00022989"/>
    </source>
</evidence>
<evidence type="ECO:0000256" key="7">
    <source>
        <dbReference type="SAM" id="Phobius"/>
    </source>
</evidence>
<evidence type="ECO:0000259" key="8">
    <source>
        <dbReference type="PROSITE" id="PS50850"/>
    </source>
</evidence>
<feature type="transmembrane region" description="Helical" evidence="7">
    <location>
        <begin position="131"/>
        <end position="153"/>
    </location>
</feature>
<reference evidence="9 10" key="1">
    <citation type="journal article" date="2008" name="Int. J. Syst. Evol. Microbiol.">
        <title>Leifsonia pindariensis sp. nov., isolated from the Pindari glacier of the Indian Himalayas, and emended description of the genus Leifsonia.</title>
        <authorList>
            <person name="Reddy G.S."/>
            <person name="Prabagaran S.R."/>
            <person name="Shivaji S."/>
        </authorList>
    </citation>
    <scope>NUCLEOTIDE SEQUENCE [LARGE SCALE GENOMIC DNA]</scope>
    <source>
        <strain evidence="9 10">PON 10</strain>
    </source>
</reference>
<feature type="transmembrane region" description="Helical" evidence="7">
    <location>
        <begin position="284"/>
        <end position="305"/>
    </location>
</feature>
<dbReference type="PANTHER" id="PTHR42718:SF9">
    <property type="entry name" value="MAJOR FACILITATOR SUPERFAMILY MULTIDRUG TRANSPORTER MFSC"/>
    <property type="match status" value="1"/>
</dbReference>
<dbReference type="InterPro" id="IPR020846">
    <property type="entry name" value="MFS_dom"/>
</dbReference>
<dbReference type="Pfam" id="PF07690">
    <property type="entry name" value="MFS_1"/>
    <property type="match status" value="1"/>
</dbReference>
<keyword evidence="10" id="KW-1185">Reference proteome</keyword>
<dbReference type="Gene3D" id="1.20.1250.20">
    <property type="entry name" value="MFS general substrate transporter like domains"/>
    <property type="match status" value="1"/>
</dbReference>
<feature type="transmembrane region" description="Helical" evidence="7">
    <location>
        <begin position="97"/>
        <end position="119"/>
    </location>
</feature>
<evidence type="ECO:0000256" key="6">
    <source>
        <dbReference type="SAM" id="MobiDB-lite"/>
    </source>
</evidence>
<keyword evidence="3 7" id="KW-0812">Transmembrane</keyword>
<feature type="transmembrane region" description="Helical" evidence="7">
    <location>
        <begin position="43"/>
        <end position="61"/>
    </location>
</feature>
<evidence type="ECO:0000256" key="3">
    <source>
        <dbReference type="ARBA" id="ARBA00022692"/>
    </source>
</evidence>
<evidence type="ECO:0000313" key="10">
    <source>
        <dbReference type="Proteomes" id="UP000237755"/>
    </source>
</evidence>
<dbReference type="InterPro" id="IPR011701">
    <property type="entry name" value="MFS"/>
</dbReference>
<dbReference type="PRINTS" id="PR01036">
    <property type="entry name" value="TCRTETB"/>
</dbReference>
<feature type="transmembrane region" description="Helical" evidence="7">
    <location>
        <begin position="505"/>
        <end position="522"/>
    </location>
</feature>
<organism evidence="9 10">
    <name type="scientific">Microterricola pindariensis</name>
    <dbReference type="NCBI Taxonomy" id="478010"/>
    <lineage>
        <taxon>Bacteria</taxon>
        <taxon>Bacillati</taxon>
        <taxon>Actinomycetota</taxon>
        <taxon>Actinomycetes</taxon>
        <taxon>Micrococcales</taxon>
        <taxon>Microbacteriaceae</taxon>
        <taxon>Microterricola</taxon>
    </lineage>
</organism>
<dbReference type="RefSeq" id="WP_104474344.1">
    <property type="nucleotide sequence ID" value="NZ_MPZN01000006.1"/>
</dbReference>
<dbReference type="PROSITE" id="PS50850">
    <property type="entry name" value="MFS"/>
    <property type="match status" value="1"/>
</dbReference>
<protein>
    <submittedName>
        <fullName evidence="9">MFS transporter</fullName>
    </submittedName>
</protein>
<dbReference type="Gene3D" id="1.20.1720.10">
    <property type="entry name" value="Multidrug resistance protein D"/>
    <property type="match status" value="1"/>
</dbReference>
<gene>
    <name evidence="9" type="ORF">GY24_03250</name>
</gene>
<feature type="domain" description="Major facilitator superfamily (MFS) profile" evidence="8">
    <location>
        <begin position="6"/>
        <end position="527"/>
    </location>
</feature>
<comment type="caution">
    <text evidence="9">The sequence shown here is derived from an EMBL/GenBank/DDBJ whole genome shotgun (WGS) entry which is preliminary data.</text>
</comment>
<feature type="transmembrane region" description="Helical" evidence="7">
    <location>
        <begin position="317"/>
        <end position="334"/>
    </location>
</feature>
<proteinExistence type="predicted"/>
<keyword evidence="2" id="KW-0813">Transport</keyword>
<name>A0ABX5AZP5_9MICO</name>
<dbReference type="PANTHER" id="PTHR42718">
    <property type="entry name" value="MAJOR FACILITATOR SUPERFAMILY MULTIDRUG TRANSPORTER MFSC"/>
    <property type="match status" value="1"/>
</dbReference>
<feature type="transmembrane region" description="Helical" evidence="7">
    <location>
        <begin position="371"/>
        <end position="389"/>
    </location>
</feature>
<keyword evidence="5 7" id="KW-0472">Membrane</keyword>
<evidence type="ECO:0000256" key="2">
    <source>
        <dbReference type="ARBA" id="ARBA00022448"/>
    </source>
</evidence>
<feature type="transmembrane region" description="Helical" evidence="7">
    <location>
        <begin position="232"/>
        <end position="255"/>
    </location>
</feature>
<dbReference type="Proteomes" id="UP000237755">
    <property type="component" value="Unassembled WGS sequence"/>
</dbReference>
<feature type="compositionally biased region" description="Basic residues" evidence="6">
    <location>
        <begin position="542"/>
        <end position="552"/>
    </location>
</feature>
<evidence type="ECO:0000256" key="1">
    <source>
        <dbReference type="ARBA" id="ARBA00004651"/>
    </source>
</evidence>
<feature type="transmembrane region" description="Helical" evidence="7">
    <location>
        <begin position="73"/>
        <end position="91"/>
    </location>
</feature>
<dbReference type="EMBL" id="MPZN01000006">
    <property type="protein sequence ID" value="PPL19943.1"/>
    <property type="molecule type" value="Genomic_DNA"/>
</dbReference>
<feature type="transmembrane region" description="Helical" evidence="7">
    <location>
        <begin position="159"/>
        <end position="177"/>
    </location>
</feature>
<evidence type="ECO:0000256" key="5">
    <source>
        <dbReference type="ARBA" id="ARBA00023136"/>
    </source>
</evidence>
<dbReference type="InterPro" id="IPR036259">
    <property type="entry name" value="MFS_trans_sf"/>
</dbReference>
<keyword evidence="4 7" id="KW-1133">Transmembrane helix</keyword>
<feature type="transmembrane region" description="Helical" evidence="7">
    <location>
        <begin position="346"/>
        <end position="365"/>
    </location>
</feature>
<feature type="region of interest" description="Disordered" evidence="6">
    <location>
        <begin position="526"/>
        <end position="552"/>
    </location>
</feature>
<dbReference type="SUPFAM" id="SSF103473">
    <property type="entry name" value="MFS general substrate transporter"/>
    <property type="match status" value="2"/>
</dbReference>
<accession>A0ABX5AZP5</accession>
<comment type="subcellular location">
    <subcellularLocation>
        <location evidence="1">Cell membrane</location>
        <topology evidence="1">Multi-pass membrane protein</topology>
    </subcellularLocation>
</comment>
<sequence length="552" mass="57674">MKKWTVVLILGSAQFVMVLDGTVMNVSISTVVADLDTTVTAMQAAITFYTLTMAAVMLLGAKLGDVWGRRRAFVIGSIVYAIGSLTTALSPNIQTLFIGWSIIEGLGAVLVIPAIAALIADNYTGTDRITAYATIGAVSGAAVAAGPLIGGFVTTYFSWRYVFVAEVVIMAIVVLFSRRVTDSTPPRKVHIDALSVLLSAFGLIGVVFGMLQSKTWGWVTPLHSPVIGGVEIAPLGISLTAWFMLAGAVLLYYFVRRQKALVAKGLPPLVHVEMFSIVRLRSGLSVLGAQYAITAGLFFMVPVYLQMTLGLDALQTGIKIFPLSIALILFSIIGTRLSARWSPRRIVRWGQAILVVSAFVLLGSLDIDLKSWVFAIGMFSAGAGLGLLASQLGNVNMSAVSGSESSEVGGLQGVFQNLGSSLGTALIGSVLIGALATSFASGVADSTLPADVRTTVTELTEGGVAIVPASSVAGIAENAGLSPADADTLTSIYSESQISSLRTSFFALIAIAAFSLLFARGIPNEVAGEPQGGREKPARPVRPPRRARGGGA</sequence>
<dbReference type="CDD" id="cd17321">
    <property type="entry name" value="MFS_MMR_MDR_like"/>
    <property type="match status" value="1"/>
</dbReference>
<evidence type="ECO:0000313" key="9">
    <source>
        <dbReference type="EMBL" id="PPL19943.1"/>
    </source>
</evidence>
<feature type="transmembrane region" description="Helical" evidence="7">
    <location>
        <begin position="189"/>
        <end position="212"/>
    </location>
</feature>